<dbReference type="InterPro" id="IPR002481">
    <property type="entry name" value="FUR"/>
</dbReference>
<dbReference type="InterPro" id="IPR036390">
    <property type="entry name" value="WH_DNA-bd_sf"/>
</dbReference>
<protein>
    <submittedName>
        <fullName evidence="8">FUR family transcriptional regulator</fullName>
    </submittedName>
</protein>
<dbReference type="GO" id="GO:0003700">
    <property type="term" value="F:DNA-binding transcription factor activity"/>
    <property type="evidence" value="ECO:0007669"/>
    <property type="project" value="InterPro"/>
</dbReference>
<dbReference type="InterPro" id="IPR043135">
    <property type="entry name" value="Fur_C"/>
</dbReference>
<keyword evidence="3 7" id="KW-0862">Zinc</keyword>
<dbReference type="AlphaFoldDB" id="A0A2D6YLT2"/>
<comment type="caution">
    <text evidence="8">The sequence shown here is derived from an EMBL/GenBank/DDBJ whole genome shotgun (WGS) entry which is preliminary data.</text>
</comment>
<evidence type="ECO:0000256" key="7">
    <source>
        <dbReference type="PIRSR" id="PIRSR602481-1"/>
    </source>
</evidence>
<feature type="binding site" evidence="7">
    <location>
        <position position="131"/>
    </location>
    <ligand>
        <name>Zn(2+)</name>
        <dbReference type="ChEBI" id="CHEBI:29105"/>
    </ligand>
</feature>
<feature type="binding site" evidence="7">
    <location>
        <position position="128"/>
    </location>
    <ligand>
        <name>Zn(2+)</name>
        <dbReference type="ChEBI" id="CHEBI:29105"/>
    </ligand>
</feature>
<evidence type="ECO:0000256" key="6">
    <source>
        <dbReference type="ARBA" id="ARBA00023163"/>
    </source>
</evidence>
<gene>
    <name evidence="8" type="ORF">CMN54_11870</name>
</gene>
<dbReference type="Proteomes" id="UP000226525">
    <property type="component" value="Unassembled WGS sequence"/>
</dbReference>
<evidence type="ECO:0000256" key="1">
    <source>
        <dbReference type="ARBA" id="ARBA00007957"/>
    </source>
</evidence>
<proteinExistence type="inferred from homology"/>
<evidence type="ECO:0000256" key="5">
    <source>
        <dbReference type="ARBA" id="ARBA00023125"/>
    </source>
</evidence>
<name>A0A2D6YLT2_9DELT</name>
<organism evidence="8 9">
    <name type="scientific">SAR324 cluster bacterium</name>
    <dbReference type="NCBI Taxonomy" id="2024889"/>
    <lineage>
        <taxon>Bacteria</taxon>
        <taxon>Deltaproteobacteria</taxon>
        <taxon>SAR324 cluster</taxon>
    </lineage>
</organism>
<sequence>MKEKVKSSKNLSKNQLLVMDSLKQAKQPLGAYSLLDKLREKGLKAPLQVYRTLDQLEKIGLIHRIETLNAWTLCCEEKHECTPIFAICDDCGTVTEHLDKTLFDNIVALPVSGGFMPNRTVVEIHGKCENCGTT</sequence>
<comment type="similarity">
    <text evidence="1">Belongs to the Fur family.</text>
</comment>
<keyword evidence="2" id="KW-0678">Repressor</keyword>
<dbReference type="SUPFAM" id="SSF46785">
    <property type="entry name" value="Winged helix' DNA-binding domain"/>
    <property type="match status" value="1"/>
</dbReference>
<keyword evidence="4" id="KW-0805">Transcription regulation</keyword>
<accession>A0A2D6YLT2</accession>
<dbReference type="EMBL" id="NZEX01000135">
    <property type="protein sequence ID" value="MAH64114.1"/>
    <property type="molecule type" value="Genomic_DNA"/>
</dbReference>
<feature type="binding site" evidence="7">
    <location>
        <position position="91"/>
    </location>
    <ligand>
        <name>Zn(2+)</name>
        <dbReference type="ChEBI" id="CHEBI:29105"/>
    </ligand>
</feature>
<evidence type="ECO:0000256" key="2">
    <source>
        <dbReference type="ARBA" id="ARBA00022491"/>
    </source>
</evidence>
<evidence type="ECO:0000313" key="8">
    <source>
        <dbReference type="EMBL" id="MAH64114.1"/>
    </source>
</evidence>
<evidence type="ECO:0000256" key="4">
    <source>
        <dbReference type="ARBA" id="ARBA00023015"/>
    </source>
</evidence>
<keyword evidence="6" id="KW-0804">Transcription</keyword>
<evidence type="ECO:0000256" key="3">
    <source>
        <dbReference type="ARBA" id="ARBA00022833"/>
    </source>
</evidence>
<evidence type="ECO:0000313" key="9">
    <source>
        <dbReference type="Proteomes" id="UP000226525"/>
    </source>
</evidence>
<feature type="binding site" evidence="7">
    <location>
        <position position="88"/>
    </location>
    <ligand>
        <name>Zn(2+)</name>
        <dbReference type="ChEBI" id="CHEBI:29105"/>
    </ligand>
</feature>
<dbReference type="GO" id="GO:0003677">
    <property type="term" value="F:DNA binding"/>
    <property type="evidence" value="ECO:0007669"/>
    <property type="project" value="UniProtKB-KW"/>
</dbReference>
<dbReference type="GO" id="GO:0046872">
    <property type="term" value="F:metal ion binding"/>
    <property type="evidence" value="ECO:0007669"/>
    <property type="project" value="UniProtKB-KW"/>
</dbReference>
<keyword evidence="5" id="KW-0238">DNA-binding</keyword>
<dbReference type="Gene3D" id="1.10.10.10">
    <property type="entry name" value="Winged helix-like DNA-binding domain superfamily/Winged helix DNA-binding domain"/>
    <property type="match status" value="1"/>
</dbReference>
<dbReference type="InterPro" id="IPR036388">
    <property type="entry name" value="WH-like_DNA-bd_sf"/>
</dbReference>
<comment type="cofactor">
    <cofactor evidence="7">
        <name>Zn(2+)</name>
        <dbReference type="ChEBI" id="CHEBI:29105"/>
    </cofactor>
    <text evidence="7">Binds 1 zinc ion per subunit.</text>
</comment>
<reference evidence="9" key="1">
    <citation type="submission" date="2017-09" db="EMBL/GenBank/DDBJ databases">
        <title>The Reconstruction of 2,631 Draft Metagenome-Assembled Genomes from the Global Oceans.</title>
        <authorList>
            <person name="Tully B.J."/>
            <person name="Graham E.D."/>
            <person name="Heidelberg J.F."/>
        </authorList>
    </citation>
    <scope>NUCLEOTIDE SEQUENCE [LARGE SCALE GENOMIC DNA]</scope>
</reference>
<dbReference type="Pfam" id="PF01475">
    <property type="entry name" value="FUR"/>
    <property type="match status" value="1"/>
</dbReference>
<dbReference type="Gene3D" id="3.30.1490.190">
    <property type="match status" value="1"/>
</dbReference>
<keyword evidence="7" id="KW-0479">Metal-binding</keyword>